<organism evidence="4 5">
    <name type="scientific">Pseudoroseicyclus tamaricis</name>
    <dbReference type="NCBI Taxonomy" id="2705421"/>
    <lineage>
        <taxon>Bacteria</taxon>
        <taxon>Pseudomonadati</taxon>
        <taxon>Pseudomonadota</taxon>
        <taxon>Alphaproteobacteria</taxon>
        <taxon>Rhodobacterales</taxon>
        <taxon>Paracoccaceae</taxon>
        <taxon>Pseudoroseicyclus</taxon>
    </lineage>
</organism>
<name>A0A6B2JRN9_9RHOB</name>
<dbReference type="Proteomes" id="UP000474757">
    <property type="component" value="Unassembled WGS sequence"/>
</dbReference>
<keyword evidence="2" id="KW-0812">Transmembrane</keyword>
<keyword evidence="5" id="KW-1185">Reference proteome</keyword>
<protein>
    <submittedName>
        <fullName evidence="4">SpoIIE family protein phosphatase</fullName>
    </submittedName>
</protein>
<evidence type="ECO:0000256" key="1">
    <source>
        <dbReference type="ARBA" id="ARBA00022801"/>
    </source>
</evidence>
<evidence type="ECO:0000256" key="2">
    <source>
        <dbReference type="SAM" id="Phobius"/>
    </source>
</evidence>
<dbReference type="SUPFAM" id="SSF81606">
    <property type="entry name" value="PP2C-like"/>
    <property type="match status" value="1"/>
</dbReference>
<dbReference type="AlphaFoldDB" id="A0A6B2JRN9"/>
<dbReference type="Pfam" id="PF07228">
    <property type="entry name" value="SpoIIE"/>
    <property type="match status" value="1"/>
</dbReference>
<feature type="domain" description="HAMP" evidence="3">
    <location>
        <begin position="165"/>
        <end position="216"/>
    </location>
</feature>
<dbReference type="GO" id="GO:0016791">
    <property type="term" value="F:phosphatase activity"/>
    <property type="evidence" value="ECO:0007669"/>
    <property type="project" value="TreeGrafter"/>
</dbReference>
<evidence type="ECO:0000313" key="5">
    <source>
        <dbReference type="Proteomes" id="UP000474757"/>
    </source>
</evidence>
<dbReference type="GO" id="GO:0016020">
    <property type="term" value="C:membrane"/>
    <property type="evidence" value="ECO:0007669"/>
    <property type="project" value="InterPro"/>
</dbReference>
<dbReference type="InterPro" id="IPR003660">
    <property type="entry name" value="HAMP_dom"/>
</dbReference>
<dbReference type="PANTHER" id="PTHR43156">
    <property type="entry name" value="STAGE II SPORULATION PROTEIN E-RELATED"/>
    <property type="match status" value="1"/>
</dbReference>
<dbReference type="InterPro" id="IPR052016">
    <property type="entry name" value="Bact_Sigma-Reg"/>
</dbReference>
<dbReference type="Gene3D" id="3.60.40.10">
    <property type="entry name" value="PPM-type phosphatase domain"/>
    <property type="match status" value="1"/>
</dbReference>
<evidence type="ECO:0000313" key="4">
    <source>
        <dbReference type="EMBL" id="NDV01237.1"/>
    </source>
</evidence>
<dbReference type="Pfam" id="PF00672">
    <property type="entry name" value="HAMP"/>
    <property type="match status" value="1"/>
</dbReference>
<dbReference type="GO" id="GO:0007165">
    <property type="term" value="P:signal transduction"/>
    <property type="evidence" value="ECO:0007669"/>
    <property type="project" value="InterPro"/>
</dbReference>
<dbReference type="PANTHER" id="PTHR43156:SF9">
    <property type="entry name" value="HAMP DOMAIN-CONTAINING PROTEIN"/>
    <property type="match status" value="1"/>
</dbReference>
<dbReference type="InterPro" id="IPR001932">
    <property type="entry name" value="PPM-type_phosphatase-like_dom"/>
</dbReference>
<dbReference type="PROSITE" id="PS50885">
    <property type="entry name" value="HAMP"/>
    <property type="match status" value="1"/>
</dbReference>
<evidence type="ECO:0000259" key="3">
    <source>
        <dbReference type="PROSITE" id="PS50885"/>
    </source>
</evidence>
<feature type="transmembrane region" description="Helical" evidence="2">
    <location>
        <begin position="13"/>
        <end position="32"/>
    </location>
</feature>
<keyword evidence="1" id="KW-0378">Hydrolase</keyword>
<feature type="transmembrane region" description="Helical" evidence="2">
    <location>
        <begin position="142"/>
        <end position="167"/>
    </location>
</feature>
<reference evidence="4 5" key="1">
    <citation type="submission" date="2020-02" db="EMBL/GenBank/DDBJ databases">
        <title>Pseudoroseicyclus tamarix, sp. nov., isolated from offshore sediment of a Tamarix chinensis forest.</title>
        <authorList>
            <person name="Gai Y."/>
        </authorList>
    </citation>
    <scope>NUCLEOTIDE SEQUENCE [LARGE SCALE GENOMIC DNA]</scope>
    <source>
        <strain evidence="4 5">CLL3-39</strain>
    </source>
</reference>
<dbReference type="RefSeq" id="WP_163892751.1">
    <property type="nucleotide sequence ID" value="NZ_JAAFYS010000002.1"/>
</dbReference>
<comment type="caution">
    <text evidence="4">The sequence shown here is derived from an EMBL/GenBank/DDBJ whole genome shotgun (WGS) entry which is preliminary data.</text>
</comment>
<dbReference type="CDD" id="cd06225">
    <property type="entry name" value="HAMP"/>
    <property type="match status" value="1"/>
</dbReference>
<dbReference type="InterPro" id="IPR036457">
    <property type="entry name" value="PPM-type-like_dom_sf"/>
</dbReference>
<keyword evidence="2" id="KW-0472">Membrane</keyword>
<sequence length="483" mass="51180">MTGFLRRRIFVKYAVWSIVVGAILSAAVLATYRERVRTRVVSEAATEVATLAAQLARPAAALAADGEQTRASEVLAVFASFPYAICAELRGAEELLAAWPRIGCGPMREGLDLSPPVAIQGATFTVRIDESVLRQRLHEETILQAGLAAGLGLLLLASGAAGFFLFVERPVRQLSRAMSAYDRGRPEHADVRTEDEIGRLVGTYNAMLDREAARTGALREAHEAIMENIGYAARLQESLLPDPAAMTAVFGAHAVLWRPRDSVGGDLYRLVADGPGGAVLAMADCTGHGVQGGLLTMLVAAELDAALAARAEAGPAALLARMSDGMRRRLTQRTRDYDVGAGVDGFDGAICRRTPDGGLLVALARQSILMLDRDGTVQRLRGDRLSLGYPDTPPAPVVAEQRIAPAPGRMVVLVTDGITDQPGGPRGHGLGWRRLSQALAAAAPGGPEAVADAARTLVDEWTDDRGARDDQTLLVISLEPGAH</sequence>
<proteinExistence type="predicted"/>
<accession>A0A6B2JRN9</accession>
<dbReference type="EMBL" id="JAAGAB010000002">
    <property type="protein sequence ID" value="NDV01237.1"/>
    <property type="molecule type" value="Genomic_DNA"/>
</dbReference>
<dbReference type="SMART" id="SM00304">
    <property type="entry name" value="HAMP"/>
    <property type="match status" value="1"/>
</dbReference>
<keyword evidence="2" id="KW-1133">Transmembrane helix</keyword>
<gene>
    <name evidence="4" type="ORF">GZA08_09695</name>
</gene>